<reference evidence="1 2" key="1">
    <citation type="journal article" date="2018" name="PLoS Genet.">
        <title>Population sequencing reveals clonal diversity and ancestral inbreeding in the grapevine cultivar Chardonnay.</title>
        <authorList>
            <person name="Roach M.J."/>
            <person name="Johnson D.L."/>
            <person name="Bohlmann J."/>
            <person name="van Vuuren H.J."/>
            <person name="Jones S.J."/>
            <person name="Pretorius I.S."/>
            <person name="Schmidt S.A."/>
            <person name="Borneman A.R."/>
        </authorList>
    </citation>
    <scope>NUCLEOTIDE SEQUENCE [LARGE SCALE GENOMIC DNA]</scope>
    <source>
        <strain evidence="2">cv. Chardonnay</strain>
        <tissue evidence="1">Leaf</tissue>
    </source>
</reference>
<evidence type="ECO:0000313" key="1">
    <source>
        <dbReference type="EMBL" id="RVW22272.1"/>
    </source>
</evidence>
<dbReference type="AlphaFoldDB" id="A0A438CGD9"/>
<dbReference type="Proteomes" id="UP000288805">
    <property type="component" value="Unassembled WGS sequence"/>
</dbReference>
<organism evidence="1 2">
    <name type="scientific">Vitis vinifera</name>
    <name type="common">Grape</name>
    <dbReference type="NCBI Taxonomy" id="29760"/>
    <lineage>
        <taxon>Eukaryota</taxon>
        <taxon>Viridiplantae</taxon>
        <taxon>Streptophyta</taxon>
        <taxon>Embryophyta</taxon>
        <taxon>Tracheophyta</taxon>
        <taxon>Spermatophyta</taxon>
        <taxon>Magnoliopsida</taxon>
        <taxon>eudicotyledons</taxon>
        <taxon>Gunneridae</taxon>
        <taxon>Pentapetalae</taxon>
        <taxon>rosids</taxon>
        <taxon>Vitales</taxon>
        <taxon>Vitaceae</taxon>
        <taxon>Viteae</taxon>
        <taxon>Vitis</taxon>
    </lineage>
</organism>
<evidence type="ECO:0000313" key="2">
    <source>
        <dbReference type="Proteomes" id="UP000288805"/>
    </source>
</evidence>
<comment type="caution">
    <text evidence="1">The sequence shown here is derived from an EMBL/GenBank/DDBJ whole genome shotgun (WGS) entry which is preliminary data.</text>
</comment>
<proteinExistence type="predicted"/>
<protein>
    <submittedName>
        <fullName evidence="1">Uncharacterized protein</fullName>
    </submittedName>
</protein>
<dbReference type="EMBL" id="QGNW01002241">
    <property type="protein sequence ID" value="RVW22272.1"/>
    <property type="molecule type" value="Genomic_DNA"/>
</dbReference>
<accession>A0A438CGD9</accession>
<sequence>MAAPRHTESMKLLAGRAEALLIAAYGKGLKMKSDFPCISEQFESIPYN</sequence>
<gene>
    <name evidence="1" type="ORF">CK203_110351</name>
</gene>
<name>A0A438CGD9_VITVI</name>